<keyword evidence="2" id="KW-1185">Reference proteome</keyword>
<reference evidence="1 2" key="1">
    <citation type="journal article" date="2018" name="Sci. Rep.">
        <title>Genomic signatures of local adaptation to the degree of environmental predictability in rotifers.</title>
        <authorList>
            <person name="Franch-Gras L."/>
            <person name="Hahn C."/>
            <person name="Garcia-Roger E.M."/>
            <person name="Carmona M.J."/>
            <person name="Serra M."/>
            <person name="Gomez A."/>
        </authorList>
    </citation>
    <scope>NUCLEOTIDE SEQUENCE [LARGE SCALE GENOMIC DNA]</scope>
    <source>
        <strain evidence="1">HYR1</strain>
    </source>
</reference>
<evidence type="ECO:0000313" key="1">
    <source>
        <dbReference type="EMBL" id="RNA30837.1"/>
    </source>
</evidence>
<sequence length="69" mass="8136">MTNQKHSRLKESKRIILTRRSFNKFEILKVAFLSETTVKFSHLVNALLLLNSRNIIMCIFYPNSCVYKS</sequence>
<comment type="caution">
    <text evidence="1">The sequence shown here is derived from an EMBL/GenBank/DDBJ whole genome shotgun (WGS) entry which is preliminary data.</text>
</comment>
<dbReference type="AlphaFoldDB" id="A0A3M7S5D0"/>
<dbReference type="EMBL" id="REGN01002038">
    <property type="protein sequence ID" value="RNA30837.1"/>
    <property type="molecule type" value="Genomic_DNA"/>
</dbReference>
<proteinExistence type="predicted"/>
<accession>A0A3M7S5D0</accession>
<organism evidence="1 2">
    <name type="scientific">Brachionus plicatilis</name>
    <name type="common">Marine rotifer</name>
    <name type="synonym">Brachionus muelleri</name>
    <dbReference type="NCBI Taxonomy" id="10195"/>
    <lineage>
        <taxon>Eukaryota</taxon>
        <taxon>Metazoa</taxon>
        <taxon>Spiralia</taxon>
        <taxon>Gnathifera</taxon>
        <taxon>Rotifera</taxon>
        <taxon>Eurotatoria</taxon>
        <taxon>Monogononta</taxon>
        <taxon>Pseudotrocha</taxon>
        <taxon>Ploima</taxon>
        <taxon>Brachionidae</taxon>
        <taxon>Brachionus</taxon>
    </lineage>
</organism>
<protein>
    <submittedName>
        <fullName evidence="1">Uncharacterized protein</fullName>
    </submittedName>
</protein>
<gene>
    <name evidence="1" type="ORF">BpHYR1_003016</name>
</gene>
<name>A0A3M7S5D0_BRAPC</name>
<evidence type="ECO:0000313" key="2">
    <source>
        <dbReference type="Proteomes" id="UP000276133"/>
    </source>
</evidence>
<dbReference type="Proteomes" id="UP000276133">
    <property type="component" value="Unassembled WGS sequence"/>
</dbReference>